<accession>A0AAD8R842</accession>
<name>A0AAD8R842_LOLMU</name>
<dbReference type="AlphaFoldDB" id="A0AAD8R842"/>
<sequence>MYMVLCESYLGIESSMPLFRSKAQKEKVSDVRELSWHRVVDAPLPLQGAKGEGRGRYVQCCAITFPK</sequence>
<evidence type="ECO:0000313" key="2">
    <source>
        <dbReference type="Proteomes" id="UP001231189"/>
    </source>
</evidence>
<protein>
    <submittedName>
        <fullName evidence="1">Uncharacterized protein</fullName>
    </submittedName>
</protein>
<dbReference type="EMBL" id="JAUUTY010000006">
    <property type="protein sequence ID" value="KAK1616132.1"/>
    <property type="molecule type" value="Genomic_DNA"/>
</dbReference>
<evidence type="ECO:0000313" key="1">
    <source>
        <dbReference type="EMBL" id="KAK1616132.1"/>
    </source>
</evidence>
<reference evidence="1" key="1">
    <citation type="submission" date="2023-07" db="EMBL/GenBank/DDBJ databases">
        <title>A chromosome-level genome assembly of Lolium multiflorum.</title>
        <authorList>
            <person name="Chen Y."/>
            <person name="Copetti D."/>
            <person name="Kolliker R."/>
            <person name="Studer B."/>
        </authorList>
    </citation>
    <scope>NUCLEOTIDE SEQUENCE</scope>
    <source>
        <strain evidence="1">02402/16</strain>
        <tissue evidence="1">Leaf</tissue>
    </source>
</reference>
<comment type="caution">
    <text evidence="1">The sequence shown here is derived from an EMBL/GenBank/DDBJ whole genome shotgun (WGS) entry which is preliminary data.</text>
</comment>
<organism evidence="1 2">
    <name type="scientific">Lolium multiflorum</name>
    <name type="common">Italian ryegrass</name>
    <name type="synonym">Lolium perenne subsp. multiflorum</name>
    <dbReference type="NCBI Taxonomy" id="4521"/>
    <lineage>
        <taxon>Eukaryota</taxon>
        <taxon>Viridiplantae</taxon>
        <taxon>Streptophyta</taxon>
        <taxon>Embryophyta</taxon>
        <taxon>Tracheophyta</taxon>
        <taxon>Spermatophyta</taxon>
        <taxon>Magnoliopsida</taxon>
        <taxon>Liliopsida</taxon>
        <taxon>Poales</taxon>
        <taxon>Poaceae</taxon>
        <taxon>BOP clade</taxon>
        <taxon>Pooideae</taxon>
        <taxon>Poodae</taxon>
        <taxon>Poeae</taxon>
        <taxon>Poeae Chloroplast Group 2 (Poeae type)</taxon>
        <taxon>Loliodinae</taxon>
        <taxon>Loliinae</taxon>
        <taxon>Lolium</taxon>
    </lineage>
</organism>
<keyword evidence="2" id="KW-1185">Reference proteome</keyword>
<dbReference type="Proteomes" id="UP001231189">
    <property type="component" value="Unassembled WGS sequence"/>
</dbReference>
<proteinExistence type="predicted"/>
<gene>
    <name evidence="1" type="ORF">QYE76_021649</name>
</gene>